<evidence type="ECO:0000256" key="2">
    <source>
        <dbReference type="ARBA" id="ARBA00022803"/>
    </source>
</evidence>
<dbReference type="PANTHER" id="PTHR44314:SF1">
    <property type="entry name" value="CILIA- AND FLAGELLA-ASSOCIATED PROTEIN 70"/>
    <property type="match status" value="1"/>
</dbReference>
<accession>A0A822E9E7</accession>
<dbReference type="Proteomes" id="UP000663848">
    <property type="component" value="Unassembled WGS sequence"/>
</dbReference>
<sequence>FSEKPPDLHTVYIRLGAILLSEVKESSYSEAKEIFLRACRYQPTCTTYLGLGVACYRV</sequence>
<comment type="caution">
    <text evidence="3">The sequence shown here is derived from an EMBL/GenBank/DDBJ whole genome shotgun (WGS) entry which is preliminary data.</text>
</comment>
<gene>
    <name evidence="3" type="ORF">QYT958_LOCUS44332</name>
</gene>
<reference evidence="3" key="1">
    <citation type="submission" date="2021-02" db="EMBL/GenBank/DDBJ databases">
        <authorList>
            <person name="Nowell W R."/>
        </authorList>
    </citation>
    <scope>NUCLEOTIDE SEQUENCE</scope>
</reference>
<dbReference type="AlphaFoldDB" id="A0A822E9E7"/>
<name>A0A822E9E7_9BILA</name>
<organism evidence="3 4">
    <name type="scientific">Rotaria socialis</name>
    <dbReference type="NCBI Taxonomy" id="392032"/>
    <lineage>
        <taxon>Eukaryota</taxon>
        <taxon>Metazoa</taxon>
        <taxon>Spiralia</taxon>
        <taxon>Gnathifera</taxon>
        <taxon>Rotifera</taxon>
        <taxon>Eurotatoria</taxon>
        <taxon>Bdelloidea</taxon>
        <taxon>Philodinida</taxon>
        <taxon>Philodinidae</taxon>
        <taxon>Rotaria</taxon>
    </lineage>
</organism>
<dbReference type="GO" id="GO:0070062">
    <property type="term" value="C:extracellular exosome"/>
    <property type="evidence" value="ECO:0007669"/>
    <property type="project" value="TreeGrafter"/>
</dbReference>
<keyword evidence="2" id="KW-0802">TPR repeat</keyword>
<keyword evidence="1" id="KW-0677">Repeat</keyword>
<dbReference type="GO" id="GO:0003341">
    <property type="term" value="P:cilium movement"/>
    <property type="evidence" value="ECO:0007669"/>
    <property type="project" value="TreeGrafter"/>
</dbReference>
<dbReference type="GO" id="GO:0060271">
    <property type="term" value="P:cilium assembly"/>
    <property type="evidence" value="ECO:0007669"/>
    <property type="project" value="TreeGrafter"/>
</dbReference>
<evidence type="ECO:0000256" key="1">
    <source>
        <dbReference type="ARBA" id="ARBA00022737"/>
    </source>
</evidence>
<feature type="non-terminal residue" evidence="3">
    <location>
        <position position="1"/>
    </location>
</feature>
<evidence type="ECO:0000313" key="4">
    <source>
        <dbReference type="Proteomes" id="UP000663848"/>
    </source>
</evidence>
<protein>
    <submittedName>
        <fullName evidence="3">Uncharacterized protein</fullName>
    </submittedName>
</protein>
<proteinExistence type="predicted"/>
<evidence type="ECO:0000313" key="3">
    <source>
        <dbReference type="EMBL" id="CAF5090887.1"/>
    </source>
</evidence>
<dbReference type="EMBL" id="CAJOBR010068071">
    <property type="protein sequence ID" value="CAF5090887.1"/>
    <property type="molecule type" value="Genomic_DNA"/>
</dbReference>
<dbReference type="PANTHER" id="PTHR44314">
    <property type="entry name" value="CILIA- AND FLAGELLA-ASSOCIATED PROTEIN 70"/>
    <property type="match status" value="1"/>
</dbReference>
<dbReference type="GO" id="GO:0031514">
    <property type="term" value="C:motile cilium"/>
    <property type="evidence" value="ECO:0007669"/>
    <property type="project" value="TreeGrafter"/>
</dbReference>
<dbReference type="InterPro" id="IPR052628">
    <property type="entry name" value="CFAP70"/>
</dbReference>